<evidence type="ECO:0000313" key="3">
    <source>
        <dbReference type="EMBL" id="GFM35338.1"/>
    </source>
</evidence>
<keyword evidence="2" id="KW-1133">Transmembrane helix</keyword>
<dbReference type="AlphaFoldDB" id="A0A7J0BNZ7"/>
<gene>
    <name evidence="3" type="ORF">DSM19430T_00220</name>
</gene>
<organism evidence="3 4">
    <name type="scientific">Desulfovibrio psychrotolerans</name>
    <dbReference type="NCBI Taxonomy" id="415242"/>
    <lineage>
        <taxon>Bacteria</taxon>
        <taxon>Pseudomonadati</taxon>
        <taxon>Thermodesulfobacteriota</taxon>
        <taxon>Desulfovibrionia</taxon>
        <taxon>Desulfovibrionales</taxon>
        <taxon>Desulfovibrionaceae</taxon>
        <taxon>Desulfovibrio</taxon>
    </lineage>
</organism>
<evidence type="ECO:0000313" key="4">
    <source>
        <dbReference type="Proteomes" id="UP000503820"/>
    </source>
</evidence>
<comment type="caution">
    <text evidence="3">The sequence shown here is derived from an EMBL/GenBank/DDBJ whole genome shotgun (WGS) entry which is preliminary data.</text>
</comment>
<reference evidence="3 4" key="1">
    <citation type="submission" date="2020-05" db="EMBL/GenBank/DDBJ databases">
        <title>Draft genome sequence of Desulfovibrio psychrotolerans JS1T.</title>
        <authorList>
            <person name="Ueno A."/>
            <person name="Tamazawa S."/>
            <person name="Tamamura S."/>
            <person name="Murakami T."/>
            <person name="Kiyama T."/>
            <person name="Inomata H."/>
            <person name="Amano Y."/>
            <person name="Miyakawa K."/>
            <person name="Tamaki H."/>
            <person name="Naganuma T."/>
            <person name="Kaneko K."/>
        </authorList>
    </citation>
    <scope>NUCLEOTIDE SEQUENCE [LARGE SCALE GENOMIC DNA]</scope>
    <source>
        <strain evidence="3 4">JS1</strain>
    </source>
</reference>
<dbReference type="EMBL" id="BLVP01000001">
    <property type="protein sequence ID" value="GFM35338.1"/>
    <property type="molecule type" value="Genomic_DNA"/>
</dbReference>
<dbReference type="RefSeq" id="WP_174408070.1">
    <property type="nucleotide sequence ID" value="NZ_BLVP01000001.1"/>
</dbReference>
<proteinExistence type="predicted"/>
<dbReference type="Proteomes" id="UP000503820">
    <property type="component" value="Unassembled WGS sequence"/>
</dbReference>
<feature type="region of interest" description="Disordered" evidence="1">
    <location>
        <begin position="43"/>
        <end position="77"/>
    </location>
</feature>
<keyword evidence="4" id="KW-1185">Reference proteome</keyword>
<keyword evidence="2" id="KW-0812">Transmembrane</keyword>
<protein>
    <submittedName>
        <fullName evidence="3">Uncharacterized protein</fullName>
    </submittedName>
</protein>
<evidence type="ECO:0000256" key="1">
    <source>
        <dbReference type="SAM" id="MobiDB-lite"/>
    </source>
</evidence>
<sequence length="110" mass="11924">MCLFFLTIQNVSKTVRTLGGFLLVMAFLLPFLPLNLAAGQQSPAEHRKDPVLGTSSGGVFIGRDENSGDPVMRTAPLPRYDANATDDIMNQPAINIEIAPRLKYPAPSKP</sequence>
<evidence type="ECO:0000256" key="2">
    <source>
        <dbReference type="SAM" id="Phobius"/>
    </source>
</evidence>
<keyword evidence="2" id="KW-0472">Membrane</keyword>
<feature type="transmembrane region" description="Helical" evidence="2">
    <location>
        <begin position="20"/>
        <end position="38"/>
    </location>
</feature>
<accession>A0A7J0BNZ7</accession>
<name>A0A7J0BNZ7_9BACT</name>